<dbReference type="InterPro" id="IPR029058">
    <property type="entry name" value="AB_hydrolase_fold"/>
</dbReference>
<dbReference type="SUPFAM" id="SSF53474">
    <property type="entry name" value="alpha/beta-Hydrolases"/>
    <property type="match status" value="1"/>
</dbReference>
<dbReference type="EMBL" id="QDKP01000049">
    <property type="protein sequence ID" value="PVM77547.1"/>
    <property type="molecule type" value="Genomic_DNA"/>
</dbReference>
<keyword evidence="1" id="KW-0378">Hydrolase</keyword>
<dbReference type="Gene3D" id="3.40.50.1820">
    <property type="entry name" value="alpha/beta hydrolase"/>
    <property type="match status" value="1"/>
</dbReference>
<name>A0A2T9J7N8_9CAUL</name>
<evidence type="ECO:0000313" key="4">
    <source>
        <dbReference type="EMBL" id="PVM77547.1"/>
    </source>
</evidence>
<evidence type="ECO:0000259" key="3">
    <source>
        <dbReference type="Pfam" id="PF20434"/>
    </source>
</evidence>
<dbReference type="PANTHER" id="PTHR48081">
    <property type="entry name" value="AB HYDROLASE SUPERFAMILY PROTEIN C4A8.06C"/>
    <property type="match status" value="1"/>
</dbReference>
<dbReference type="Pfam" id="PF20434">
    <property type="entry name" value="BD-FAE"/>
    <property type="match status" value="1"/>
</dbReference>
<comment type="caution">
    <text evidence="4">The sequence shown here is derived from an EMBL/GenBank/DDBJ whole genome shotgun (WGS) entry which is preliminary data.</text>
</comment>
<dbReference type="AlphaFoldDB" id="A0A2T9J7N8"/>
<dbReference type="InterPro" id="IPR049492">
    <property type="entry name" value="BD-FAE-like_dom"/>
</dbReference>
<protein>
    <recommendedName>
        <fullName evidence="3">BD-FAE-like domain-containing protein</fullName>
    </recommendedName>
</protein>
<dbReference type="InterPro" id="IPR050300">
    <property type="entry name" value="GDXG_lipolytic_enzyme"/>
</dbReference>
<gene>
    <name evidence="4" type="ORF">DDF65_16625</name>
</gene>
<sequence length="374" mass="40863">MKMPKFLRVLKWTAIVLVGLAVAGTLTVLAVANSQDGSVKVLQSYLYGKWKREPNAFEPLEPPRDRVRADGVRLKTNFKYDQTYPNSFMDIWYGSADTKVKRPTVIFLHGGGWFMGSKDMGDPMAAGGPNGEDLPFGFIARHGFNLVNLDYALAPAYRYPVPLEQLNNAIKYMQDHQDELGLDMSRVIIMGGSAGAQMTAQYGALLADPAYAAEVGVKPSIDPAHVKGLVIFSAPLKFSGFKWRMNAMLWAYLGTKDLETSKQARQVDILSHVTPNYPATYITDGNQADTFPEHAKAMAKALRQNGVDYVFNYYEPSEALLDHGYSARLNTKQGRDNMEKAVAFMQQRTGVATTPAAPAGAVGGAGGSAPAPRL</sequence>
<feature type="domain" description="BD-FAE-like" evidence="3">
    <location>
        <begin position="89"/>
        <end position="292"/>
    </location>
</feature>
<feature type="region of interest" description="Disordered" evidence="2">
    <location>
        <begin position="355"/>
        <end position="374"/>
    </location>
</feature>
<evidence type="ECO:0000256" key="1">
    <source>
        <dbReference type="ARBA" id="ARBA00022801"/>
    </source>
</evidence>
<organism evidence="4 5">
    <name type="scientific">Caulobacter radicis</name>
    <dbReference type="NCBI Taxonomy" id="2172650"/>
    <lineage>
        <taxon>Bacteria</taxon>
        <taxon>Pseudomonadati</taxon>
        <taxon>Pseudomonadota</taxon>
        <taxon>Alphaproteobacteria</taxon>
        <taxon>Caulobacterales</taxon>
        <taxon>Caulobacteraceae</taxon>
        <taxon>Caulobacter</taxon>
    </lineage>
</organism>
<keyword evidence="5" id="KW-1185">Reference proteome</keyword>
<reference evidence="4 5" key="1">
    <citation type="submission" date="2018-04" db="EMBL/GenBank/DDBJ databases">
        <title>The genome sequence of Caulobacter sp. 736.</title>
        <authorList>
            <person name="Gao J."/>
            <person name="Sun J."/>
        </authorList>
    </citation>
    <scope>NUCLEOTIDE SEQUENCE [LARGE SCALE GENOMIC DNA]</scope>
    <source>
        <strain evidence="4 5">736</strain>
    </source>
</reference>
<evidence type="ECO:0000256" key="2">
    <source>
        <dbReference type="SAM" id="MobiDB-lite"/>
    </source>
</evidence>
<proteinExistence type="predicted"/>
<accession>A0A2T9J7N8</accession>
<evidence type="ECO:0000313" key="5">
    <source>
        <dbReference type="Proteomes" id="UP000244913"/>
    </source>
</evidence>
<dbReference type="Proteomes" id="UP000244913">
    <property type="component" value="Unassembled WGS sequence"/>
</dbReference>
<dbReference type="GO" id="GO:0016787">
    <property type="term" value="F:hydrolase activity"/>
    <property type="evidence" value="ECO:0007669"/>
    <property type="project" value="UniProtKB-KW"/>
</dbReference>